<keyword evidence="4" id="KW-0677">Repeat</keyword>
<dbReference type="PANTHER" id="PTHR22906">
    <property type="entry name" value="PROPERDIN"/>
    <property type="match status" value="1"/>
</dbReference>
<protein>
    <recommendedName>
        <fullName evidence="10">Hemicentin-1</fullName>
    </recommendedName>
</protein>
<dbReference type="AlphaFoldDB" id="A0A8W8I2S8"/>
<dbReference type="Gene3D" id="2.20.100.10">
    <property type="entry name" value="Thrombospondin type-1 (TSP1) repeat"/>
    <property type="match status" value="2"/>
</dbReference>
<feature type="signal peptide" evidence="7">
    <location>
        <begin position="1"/>
        <end position="26"/>
    </location>
</feature>
<accession>A0A8W8I2S8</accession>
<dbReference type="SUPFAM" id="SSF82895">
    <property type="entry name" value="TSP-1 type 1 repeat"/>
    <property type="match status" value="2"/>
</dbReference>
<evidence type="ECO:0000256" key="3">
    <source>
        <dbReference type="ARBA" id="ARBA00022729"/>
    </source>
</evidence>
<organism evidence="8 9">
    <name type="scientific">Magallana gigas</name>
    <name type="common">Pacific oyster</name>
    <name type="synonym">Crassostrea gigas</name>
    <dbReference type="NCBI Taxonomy" id="29159"/>
    <lineage>
        <taxon>Eukaryota</taxon>
        <taxon>Metazoa</taxon>
        <taxon>Spiralia</taxon>
        <taxon>Lophotrochozoa</taxon>
        <taxon>Mollusca</taxon>
        <taxon>Bivalvia</taxon>
        <taxon>Autobranchia</taxon>
        <taxon>Pteriomorphia</taxon>
        <taxon>Ostreida</taxon>
        <taxon>Ostreoidea</taxon>
        <taxon>Ostreidae</taxon>
        <taxon>Magallana</taxon>
    </lineage>
</organism>
<evidence type="ECO:0000313" key="8">
    <source>
        <dbReference type="EnsemblMetazoa" id="G12021.4:cds"/>
    </source>
</evidence>
<dbReference type="Proteomes" id="UP000005408">
    <property type="component" value="Unassembled WGS sequence"/>
</dbReference>
<dbReference type="InterPro" id="IPR036383">
    <property type="entry name" value="TSP1_rpt_sf"/>
</dbReference>
<evidence type="ECO:0000256" key="7">
    <source>
        <dbReference type="SAM" id="SignalP"/>
    </source>
</evidence>
<keyword evidence="3 7" id="KW-0732">Signal</keyword>
<dbReference type="OrthoDB" id="6273859at2759"/>
<dbReference type="Pfam" id="PF00090">
    <property type="entry name" value="TSP_1"/>
    <property type="match status" value="1"/>
</dbReference>
<dbReference type="Pfam" id="PF19030">
    <property type="entry name" value="TSP1_ADAMTS"/>
    <property type="match status" value="1"/>
</dbReference>
<reference evidence="8" key="1">
    <citation type="submission" date="2022-08" db="UniProtKB">
        <authorList>
            <consortium name="EnsemblMetazoa"/>
        </authorList>
    </citation>
    <scope>IDENTIFICATION</scope>
    <source>
        <strain evidence="8">05x7-T-G4-1.051#20</strain>
    </source>
</reference>
<evidence type="ECO:0000256" key="6">
    <source>
        <dbReference type="SAM" id="MobiDB-lite"/>
    </source>
</evidence>
<evidence type="ECO:0000256" key="4">
    <source>
        <dbReference type="ARBA" id="ARBA00022737"/>
    </source>
</evidence>
<evidence type="ECO:0000256" key="1">
    <source>
        <dbReference type="ARBA" id="ARBA00004613"/>
    </source>
</evidence>
<dbReference type="InterPro" id="IPR052065">
    <property type="entry name" value="Compl_asym_regulator"/>
</dbReference>
<evidence type="ECO:0000313" key="9">
    <source>
        <dbReference type="Proteomes" id="UP000005408"/>
    </source>
</evidence>
<keyword evidence="9" id="KW-1185">Reference proteome</keyword>
<name>A0A8W8I2S8_MAGGI</name>
<feature type="region of interest" description="Disordered" evidence="6">
    <location>
        <begin position="170"/>
        <end position="192"/>
    </location>
</feature>
<dbReference type="PANTHER" id="PTHR22906:SF43">
    <property type="entry name" value="PROPERDIN"/>
    <property type="match status" value="1"/>
</dbReference>
<dbReference type="InterPro" id="IPR000884">
    <property type="entry name" value="TSP1_rpt"/>
</dbReference>
<evidence type="ECO:0000256" key="2">
    <source>
        <dbReference type="ARBA" id="ARBA00022525"/>
    </source>
</evidence>
<keyword evidence="2" id="KW-0964">Secreted</keyword>
<dbReference type="EnsemblMetazoa" id="G12021.4">
    <property type="protein sequence ID" value="G12021.4:cds"/>
    <property type="gene ID" value="G12021"/>
</dbReference>
<dbReference type="SMART" id="SM00209">
    <property type="entry name" value="TSP1"/>
    <property type="match status" value="2"/>
</dbReference>
<feature type="compositionally biased region" description="Basic residues" evidence="6">
    <location>
        <begin position="178"/>
        <end position="192"/>
    </location>
</feature>
<proteinExistence type="predicted"/>
<dbReference type="FunFam" id="2.20.100.10:FF:000001">
    <property type="entry name" value="semaphorin-5A isoform X1"/>
    <property type="match status" value="1"/>
</dbReference>
<evidence type="ECO:0000256" key="5">
    <source>
        <dbReference type="ARBA" id="ARBA00023157"/>
    </source>
</evidence>
<comment type="subcellular location">
    <subcellularLocation>
        <location evidence="1">Secreted</location>
    </subcellularLocation>
</comment>
<evidence type="ECO:0008006" key="10">
    <source>
        <dbReference type="Google" id="ProtNLM"/>
    </source>
</evidence>
<dbReference type="PROSITE" id="PS50092">
    <property type="entry name" value="TSP1"/>
    <property type="match status" value="2"/>
</dbReference>
<feature type="chain" id="PRO_5036495526" description="Hemicentin-1" evidence="7">
    <location>
        <begin position="27"/>
        <end position="192"/>
    </location>
</feature>
<sequence length="192" mass="20301">MDLTTFGSFIIFTTLINLLIDSPVHGLWFNCGPDEHLVGTGSYPVVKCEKCSGSSSYSVGEWSPCSASCGNGSQSRSVHSVYACGGSSHRTESRPCNTHTCPVNGGWSTWGQFTPCDKSCGAGIHVRFRSCDQPSPSSGGLPCHGNSLETASCNSQLCPILVTITNPTVSVTSTSSPSRKHIATRLNSKRHA</sequence>
<keyword evidence="5" id="KW-1015">Disulfide bond</keyword>